<gene>
    <name evidence="2" type="ORF">J2S44_002886</name>
</gene>
<reference evidence="2 3" key="1">
    <citation type="submission" date="2023-07" db="EMBL/GenBank/DDBJ databases">
        <title>Sequencing the genomes of 1000 actinobacteria strains.</title>
        <authorList>
            <person name="Klenk H.-P."/>
        </authorList>
    </citation>
    <scope>NUCLEOTIDE SEQUENCE [LARGE SCALE GENOMIC DNA]</scope>
    <source>
        <strain evidence="2 3">DSM 44711</strain>
    </source>
</reference>
<name>A0AAE3ZNR7_9ACTN</name>
<feature type="region of interest" description="Disordered" evidence="1">
    <location>
        <begin position="42"/>
        <end position="75"/>
    </location>
</feature>
<dbReference type="EMBL" id="JAVDYC010000001">
    <property type="protein sequence ID" value="MDR7322636.1"/>
    <property type="molecule type" value="Genomic_DNA"/>
</dbReference>
<comment type="caution">
    <text evidence="2">The sequence shown here is derived from an EMBL/GenBank/DDBJ whole genome shotgun (WGS) entry which is preliminary data.</text>
</comment>
<evidence type="ECO:0000313" key="2">
    <source>
        <dbReference type="EMBL" id="MDR7322636.1"/>
    </source>
</evidence>
<organism evidence="2 3">
    <name type="scientific">Catenuloplanes niger</name>
    <dbReference type="NCBI Taxonomy" id="587534"/>
    <lineage>
        <taxon>Bacteria</taxon>
        <taxon>Bacillati</taxon>
        <taxon>Actinomycetota</taxon>
        <taxon>Actinomycetes</taxon>
        <taxon>Micromonosporales</taxon>
        <taxon>Micromonosporaceae</taxon>
        <taxon>Catenuloplanes</taxon>
    </lineage>
</organism>
<accession>A0AAE3ZNR7</accession>
<dbReference type="Proteomes" id="UP001183629">
    <property type="component" value="Unassembled WGS sequence"/>
</dbReference>
<dbReference type="RefSeq" id="WP_310413320.1">
    <property type="nucleotide sequence ID" value="NZ_JAVDYC010000001.1"/>
</dbReference>
<keyword evidence="3" id="KW-1185">Reference proteome</keyword>
<sequence length="75" mass="7914">MAGIRPSETSEGHSWLSNFDGDDKAAARRLLDGLRFLSEDELRSGDDGAVGEDASRRVRGGVADPADLVAQGKQG</sequence>
<evidence type="ECO:0000256" key="1">
    <source>
        <dbReference type="SAM" id="MobiDB-lite"/>
    </source>
</evidence>
<proteinExistence type="predicted"/>
<evidence type="ECO:0000313" key="3">
    <source>
        <dbReference type="Proteomes" id="UP001183629"/>
    </source>
</evidence>
<dbReference type="AlphaFoldDB" id="A0AAE3ZNR7"/>
<protein>
    <submittedName>
        <fullName evidence="2">Uncharacterized protein</fullName>
    </submittedName>
</protein>